<organism evidence="14">
    <name type="scientific">Sporolactobacillus sp. Y61</name>
    <dbReference type="NCBI Taxonomy" id="3160863"/>
    <lineage>
        <taxon>Bacteria</taxon>
        <taxon>Bacillati</taxon>
        <taxon>Bacillota</taxon>
        <taxon>Bacilli</taxon>
        <taxon>Bacillales</taxon>
        <taxon>Sporolactobacillaceae</taxon>
        <taxon>Sporolactobacillus</taxon>
    </lineage>
</organism>
<dbReference type="SUPFAM" id="SSF53697">
    <property type="entry name" value="SIS domain"/>
    <property type="match status" value="1"/>
</dbReference>
<evidence type="ECO:0000256" key="1">
    <source>
        <dbReference type="ARBA" id="ARBA00011738"/>
    </source>
</evidence>
<feature type="active site" description="Proton donor" evidence="12">
    <location>
        <position position="83"/>
    </location>
</feature>
<reference evidence="14" key="1">
    <citation type="submission" date="2024-06" db="EMBL/GenBank/DDBJ databases">
        <authorList>
            <person name="Fan A."/>
            <person name="Zhang F.Y."/>
            <person name="Zhang L."/>
        </authorList>
    </citation>
    <scope>NUCLEOTIDE SEQUENCE</scope>
    <source>
        <strain evidence="14">Y61</strain>
    </source>
</reference>
<evidence type="ECO:0000256" key="10">
    <source>
        <dbReference type="ARBA" id="ARBA00077905"/>
    </source>
</evidence>
<comment type="function">
    <text evidence="12">Specifically catalyzes the cleavage of the D-lactyl ether substituent of MurNAc 6-phosphate, producing GlcNAc 6-phosphate and D-lactate.</text>
</comment>
<evidence type="ECO:0000259" key="13">
    <source>
        <dbReference type="PROSITE" id="PS51464"/>
    </source>
</evidence>
<comment type="similarity">
    <text evidence="7 12">Belongs to the GCKR-like family. MurNAc-6-P etherase subfamily.</text>
</comment>
<evidence type="ECO:0000256" key="2">
    <source>
        <dbReference type="ARBA" id="ARBA00023239"/>
    </source>
</evidence>
<dbReference type="GO" id="GO:0016835">
    <property type="term" value="F:carbon-oxygen lyase activity"/>
    <property type="evidence" value="ECO:0007669"/>
    <property type="project" value="UniProtKB-UniRule"/>
</dbReference>
<evidence type="ECO:0000256" key="12">
    <source>
        <dbReference type="HAMAP-Rule" id="MF_00068"/>
    </source>
</evidence>
<dbReference type="FunFam" id="1.10.8.1080:FF:000001">
    <property type="entry name" value="N-acetylmuramic acid 6-phosphate etherase"/>
    <property type="match status" value="1"/>
</dbReference>
<evidence type="ECO:0000313" key="14">
    <source>
        <dbReference type="EMBL" id="XCJ17990.1"/>
    </source>
</evidence>
<dbReference type="InterPro" id="IPR001347">
    <property type="entry name" value="SIS_dom"/>
</dbReference>
<keyword evidence="2 12" id="KW-0456">Lyase</keyword>
<comment type="miscellaneous">
    <text evidence="12">A lyase-type mechanism (elimination/hydration) is suggested for the cleavage of the lactyl ether bond of MurNAc 6-phosphate, with the formation of an alpha,beta-unsaturated aldehyde intermediate with (E)-stereochemistry, followed by the syn addition of water to give product.</text>
</comment>
<evidence type="ECO:0000256" key="6">
    <source>
        <dbReference type="ARBA" id="ARBA00060672"/>
    </source>
</evidence>
<accession>A0AAU8IJ57</accession>
<feature type="active site" evidence="12">
    <location>
        <position position="114"/>
    </location>
</feature>
<comment type="pathway">
    <text evidence="6">Cell wall biogenesis.</text>
</comment>
<name>A0AAU8IJ57_9BACL</name>
<dbReference type="EC" id="4.2.1.126" evidence="8 12"/>
<dbReference type="NCBIfam" id="TIGR00274">
    <property type="entry name" value="N-acetylmuramic acid 6-phosphate etherase"/>
    <property type="match status" value="1"/>
</dbReference>
<dbReference type="RefSeq" id="WP_353949074.1">
    <property type="nucleotide sequence ID" value="NZ_CP159510.1"/>
</dbReference>
<dbReference type="PANTHER" id="PTHR10088">
    <property type="entry name" value="GLUCOKINASE REGULATORY PROTEIN"/>
    <property type="match status" value="1"/>
</dbReference>
<evidence type="ECO:0000256" key="11">
    <source>
        <dbReference type="ARBA" id="ARBA00084049"/>
    </source>
</evidence>
<evidence type="ECO:0000256" key="7">
    <source>
        <dbReference type="ARBA" id="ARBA00061234"/>
    </source>
</evidence>
<dbReference type="GO" id="GO:0016803">
    <property type="term" value="F:ether hydrolase activity"/>
    <property type="evidence" value="ECO:0007669"/>
    <property type="project" value="TreeGrafter"/>
</dbReference>
<keyword evidence="3 12" id="KW-0119">Carbohydrate metabolism</keyword>
<dbReference type="InterPro" id="IPR040190">
    <property type="entry name" value="MURQ/GCKR"/>
</dbReference>
<evidence type="ECO:0000256" key="3">
    <source>
        <dbReference type="ARBA" id="ARBA00023277"/>
    </source>
</evidence>
<feature type="domain" description="SIS" evidence="13">
    <location>
        <begin position="55"/>
        <end position="218"/>
    </location>
</feature>
<dbReference type="EMBL" id="CP159510">
    <property type="protein sequence ID" value="XCJ17990.1"/>
    <property type="molecule type" value="Genomic_DNA"/>
</dbReference>
<dbReference type="GO" id="GO:0046348">
    <property type="term" value="P:amino sugar catabolic process"/>
    <property type="evidence" value="ECO:0007669"/>
    <property type="project" value="InterPro"/>
</dbReference>
<comment type="catalytic activity">
    <reaction evidence="4 12">
        <text>N-acetyl-D-muramate 6-phosphate + H2O = N-acetyl-D-glucosamine 6-phosphate + (R)-lactate</text>
        <dbReference type="Rhea" id="RHEA:26410"/>
        <dbReference type="ChEBI" id="CHEBI:15377"/>
        <dbReference type="ChEBI" id="CHEBI:16004"/>
        <dbReference type="ChEBI" id="CHEBI:57513"/>
        <dbReference type="ChEBI" id="CHEBI:58722"/>
        <dbReference type="EC" id="4.2.1.126"/>
    </reaction>
</comment>
<dbReference type="AlphaFoldDB" id="A0AAU8IJ57"/>
<comment type="subunit">
    <text evidence="1 12">Homodimer.</text>
</comment>
<dbReference type="Gene3D" id="3.40.50.10490">
    <property type="entry name" value="Glucose-6-phosphate isomerase like protein, domain 1"/>
    <property type="match status" value="1"/>
</dbReference>
<gene>
    <name evidence="12 14" type="primary">murQ</name>
    <name evidence="14" type="ORF">ABNN70_05875</name>
</gene>
<dbReference type="InterPro" id="IPR046348">
    <property type="entry name" value="SIS_dom_sf"/>
</dbReference>
<comment type="pathway">
    <text evidence="12">Amino-sugar metabolism; N-acetylmuramate degradation.</text>
</comment>
<dbReference type="PROSITE" id="PS51464">
    <property type="entry name" value="SIS"/>
    <property type="match status" value="1"/>
</dbReference>
<dbReference type="Gene3D" id="1.10.8.1080">
    <property type="match status" value="1"/>
</dbReference>
<dbReference type="CDD" id="cd05007">
    <property type="entry name" value="SIS_Etherase"/>
    <property type="match status" value="1"/>
</dbReference>
<dbReference type="NCBIfam" id="NF009222">
    <property type="entry name" value="PRK12570.1"/>
    <property type="match status" value="1"/>
</dbReference>
<dbReference type="GO" id="GO:0009254">
    <property type="term" value="P:peptidoglycan turnover"/>
    <property type="evidence" value="ECO:0007669"/>
    <property type="project" value="TreeGrafter"/>
</dbReference>
<dbReference type="NCBIfam" id="NF003915">
    <property type="entry name" value="PRK05441.1"/>
    <property type="match status" value="1"/>
</dbReference>
<dbReference type="HAMAP" id="MF_00068">
    <property type="entry name" value="MurQ"/>
    <property type="match status" value="1"/>
</dbReference>
<proteinExistence type="inferred from homology"/>
<dbReference type="InterPro" id="IPR005488">
    <property type="entry name" value="Etherase_MurQ"/>
</dbReference>
<sequence length="302" mass="32493">MMLEKLTTEQRNKKTMNLDQLSVSEILHLMNDEDQHVPGRVRHVLPQVEKAVSATIAAFRNNGRLIYMGAGTSGRLGVLDAAECVPTFSSDPSTVVGLIAGGPAAMTRSIEGAEDSPELGEEDLSKLHLTPQDVVIGIAASGRTPYVAGGMAYANKIGATTVSLSCNVHAEISRLAKIPVEVDVGQEVLTGSTRLKSGTAQKLILNMISTASMIATGKVYKNLMVDVKPLNDKLIERSKRIIMEATECTYETASEFFLKANRNVKVAIVMLLTGLNAEEAGTRLKETQGFVRKAIHKGEENS</sequence>
<dbReference type="FunFam" id="3.40.50.10490:FF:000014">
    <property type="entry name" value="N-acetylmuramic acid 6-phosphate etherase"/>
    <property type="match status" value="1"/>
</dbReference>
<evidence type="ECO:0000256" key="9">
    <source>
        <dbReference type="ARBA" id="ARBA00070061"/>
    </source>
</evidence>
<dbReference type="PANTHER" id="PTHR10088:SF4">
    <property type="entry name" value="GLUCOKINASE REGULATORY PROTEIN"/>
    <property type="match status" value="1"/>
</dbReference>
<dbReference type="GO" id="GO:0097367">
    <property type="term" value="F:carbohydrate derivative binding"/>
    <property type="evidence" value="ECO:0007669"/>
    <property type="project" value="InterPro"/>
</dbReference>
<comment type="pathway">
    <text evidence="5">Amino-sugar metabolism; 1,6-anhydro-N-acetylmuramate degradation.</text>
</comment>
<evidence type="ECO:0000256" key="8">
    <source>
        <dbReference type="ARBA" id="ARBA00067056"/>
    </source>
</evidence>
<dbReference type="Pfam" id="PF22645">
    <property type="entry name" value="GKRP_SIS_N"/>
    <property type="match status" value="1"/>
</dbReference>
<evidence type="ECO:0000256" key="4">
    <source>
        <dbReference type="ARBA" id="ARBA00051747"/>
    </source>
</evidence>
<evidence type="ECO:0000256" key="5">
    <source>
        <dbReference type="ARBA" id="ARBA00060595"/>
    </source>
</evidence>
<protein>
    <recommendedName>
        <fullName evidence="9 12">N-acetylmuramic acid 6-phosphate etherase</fullName>
        <shortName evidence="12">MurNAc-6-P etherase</shortName>
        <ecNumber evidence="8 12">4.2.1.126</ecNumber>
    </recommendedName>
    <alternativeName>
        <fullName evidence="11 12">N-acetylmuramic acid 6-phosphate hydrolase</fullName>
    </alternativeName>
    <alternativeName>
        <fullName evidence="10 12">N-acetylmuramic acid 6-phosphate lyase</fullName>
    </alternativeName>
</protein>